<gene>
    <name evidence="2" type="ORF">EHS24_009226</name>
</gene>
<proteinExistence type="predicted"/>
<dbReference type="RefSeq" id="XP_028475589.1">
    <property type="nucleotide sequence ID" value="XM_028624517.1"/>
</dbReference>
<feature type="compositionally biased region" description="Low complexity" evidence="1">
    <location>
        <begin position="308"/>
        <end position="320"/>
    </location>
</feature>
<feature type="compositionally biased region" description="Pro residues" evidence="1">
    <location>
        <begin position="472"/>
        <end position="481"/>
    </location>
</feature>
<evidence type="ECO:0000313" key="2">
    <source>
        <dbReference type="EMBL" id="RSH80642.1"/>
    </source>
</evidence>
<dbReference type="EMBL" id="RSCE01000008">
    <property type="protein sequence ID" value="RSH80642.1"/>
    <property type="molecule type" value="Genomic_DNA"/>
</dbReference>
<dbReference type="Proteomes" id="UP000279236">
    <property type="component" value="Unassembled WGS sequence"/>
</dbReference>
<name>A0A427XP90_9TREE</name>
<feature type="region of interest" description="Disordered" evidence="1">
    <location>
        <begin position="36"/>
        <end position="164"/>
    </location>
</feature>
<dbReference type="AlphaFoldDB" id="A0A427XP90"/>
<feature type="compositionally biased region" description="Low complexity" evidence="1">
    <location>
        <begin position="422"/>
        <end position="460"/>
    </location>
</feature>
<feature type="compositionally biased region" description="Acidic residues" evidence="1">
    <location>
        <begin position="337"/>
        <end position="349"/>
    </location>
</feature>
<protein>
    <submittedName>
        <fullName evidence="2">Uncharacterized protein</fullName>
    </submittedName>
</protein>
<keyword evidence="3" id="KW-1185">Reference proteome</keyword>
<organism evidence="2 3">
    <name type="scientific">Apiotrichum porosum</name>
    <dbReference type="NCBI Taxonomy" id="105984"/>
    <lineage>
        <taxon>Eukaryota</taxon>
        <taxon>Fungi</taxon>
        <taxon>Dikarya</taxon>
        <taxon>Basidiomycota</taxon>
        <taxon>Agaricomycotina</taxon>
        <taxon>Tremellomycetes</taxon>
        <taxon>Trichosporonales</taxon>
        <taxon>Trichosporonaceae</taxon>
        <taxon>Apiotrichum</taxon>
    </lineage>
</organism>
<feature type="compositionally biased region" description="Basic and acidic residues" evidence="1">
    <location>
        <begin position="261"/>
        <end position="270"/>
    </location>
</feature>
<evidence type="ECO:0000313" key="3">
    <source>
        <dbReference type="Proteomes" id="UP000279236"/>
    </source>
</evidence>
<sequence length="653" mass="67730">MHYTIEDEWRQSASQLDDDFSRDCLLGAECLANVDADDCNDDELPAPRPSRPSRPSTIFSVALTKPKTKPPPAPHFRRQSMAPSTVTRTVTPAQADDIEPKTEFTFWPPTRARSAPAPASSEPPSRSESPASTSTAEPASASTSTSTCSTAASTSEHASEPAPKAVPVAAFYDSSPLDFPSAHTHEIASSPETSITAALKGLPRPGPPIRKSTLVVQPPEALRASWWSSSSGHSASSLVSGASGSTGTSGTSGTYTTTREWIGDQHHTDDAESVLTAGTRPSSVAAMSRAGSRSVSASTMATDDSTLESRSLRSLDTLDSFVNAYTDRGYDERSESESDDEDGDGDGDGDVSMGWTGVTQVQAQNHALAQAQAVVPASTVMTPSKIVPAPNASAPSTPKAKAQPSKLQAKTPVKTPVAAPLKTPAQTPTRTPTRTSAKTPVQTPVKTPVKTPTKTRTPIKSLFLNAIIAPKNPTPANPPLNRPASTTPTRTTQDTRHAPSNASSASSTAPSPLSTSTTAPQPRLKPRNAGHRSTFSLPLFAISERGEKATAAVKPSPGPGPGPSHGPRARASVHFHVPAATPAPASVTAPATPVAVMGGPRRPAPPPPVSAPSPIPRPNGHARAKSMASVADEKTVARWPWGASRKAAAAAGK</sequence>
<feature type="compositionally biased region" description="Polar residues" evidence="1">
    <location>
        <begin position="291"/>
        <end position="302"/>
    </location>
</feature>
<feature type="compositionally biased region" description="Low complexity" evidence="1">
    <location>
        <begin position="228"/>
        <end position="258"/>
    </location>
</feature>
<dbReference type="STRING" id="105984.A0A427XP90"/>
<feature type="compositionally biased region" description="Pro residues" evidence="1">
    <location>
        <begin position="602"/>
        <end position="617"/>
    </location>
</feature>
<feature type="compositionally biased region" description="Low complexity" evidence="1">
    <location>
        <begin position="486"/>
        <end position="520"/>
    </location>
</feature>
<accession>A0A427XP90</accession>
<feature type="compositionally biased region" description="Polar residues" evidence="1">
    <location>
        <begin position="81"/>
        <end position="92"/>
    </location>
</feature>
<feature type="compositionally biased region" description="Low complexity" evidence="1">
    <location>
        <begin position="577"/>
        <end position="596"/>
    </location>
</feature>
<comment type="caution">
    <text evidence="2">The sequence shown here is derived from an EMBL/GenBank/DDBJ whole genome shotgun (WGS) entry which is preliminary data.</text>
</comment>
<evidence type="ECO:0000256" key="1">
    <source>
        <dbReference type="SAM" id="MobiDB-lite"/>
    </source>
</evidence>
<feature type="region of interest" description="Disordered" evidence="1">
    <location>
        <begin position="226"/>
        <end position="358"/>
    </location>
</feature>
<dbReference type="GeneID" id="39593769"/>
<feature type="region of interest" description="Disordered" evidence="1">
    <location>
        <begin position="174"/>
        <end position="193"/>
    </location>
</feature>
<reference evidence="2 3" key="1">
    <citation type="submission" date="2018-11" db="EMBL/GenBank/DDBJ databases">
        <title>Genome sequence of Apiotrichum porosum DSM 27194.</title>
        <authorList>
            <person name="Aliyu H."/>
            <person name="Gorte O."/>
            <person name="Ochsenreither K."/>
        </authorList>
    </citation>
    <scope>NUCLEOTIDE SEQUENCE [LARGE SCALE GENOMIC DNA]</scope>
    <source>
        <strain evidence="2 3">DSM 27194</strain>
    </source>
</reference>
<feature type="compositionally biased region" description="Low complexity" evidence="1">
    <location>
        <begin position="108"/>
        <end position="163"/>
    </location>
</feature>
<feature type="region of interest" description="Disordered" evidence="1">
    <location>
        <begin position="384"/>
        <end position="633"/>
    </location>
</feature>